<sequence>MQEGNIQTAKSILTRVKKVFKIKTDAQLAELLNIKPNTISSWKKRNTLDYESIIAQCNKANIDLNEIFLGNENFSFKKKITPIITKEMLFQYTTGELNLERSDIPTINIPFLQQKRSMVFQVNTSEMEPDIKENTFVICEEASAFDIASNSYAVIISKEKGLYMSKVAQNETDESILNLISRKESIFSGRNEIKKDKIDEIWKIKGVLDIFN</sequence>
<dbReference type="Proteomes" id="UP001059844">
    <property type="component" value="Chromosome"/>
</dbReference>
<dbReference type="Pfam" id="PF07022">
    <property type="entry name" value="Phage_CI_repr"/>
    <property type="match status" value="1"/>
</dbReference>
<organism evidence="2 3">
    <name type="scientific">Flavobacterium cerinum</name>
    <dbReference type="NCBI Taxonomy" id="2502784"/>
    <lineage>
        <taxon>Bacteria</taxon>
        <taxon>Pseudomonadati</taxon>
        <taxon>Bacteroidota</taxon>
        <taxon>Flavobacteriia</taxon>
        <taxon>Flavobacteriales</taxon>
        <taxon>Flavobacteriaceae</taxon>
        <taxon>Flavobacterium</taxon>
    </lineage>
</organism>
<dbReference type="EMBL" id="CP101751">
    <property type="protein sequence ID" value="UUC44644.1"/>
    <property type="molecule type" value="Genomic_DNA"/>
</dbReference>
<evidence type="ECO:0000313" key="3">
    <source>
        <dbReference type="Proteomes" id="UP001059844"/>
    </source>
</evidence>
<dbReference type="RefSeq" id="WP_256550322.1">
    <property type="nucleotide sequence ID" value="NZ_CP101751.1"/>
</dbReference>
<reference evidence="2" key="1">
    <citation type="submission" date="2022-07" db="EMBL/GenBank/DDBJ databases">
        <title>Isolation, identification, and degradation of a PFOSA degrading strain from sewage treatment plant.</title>
        <authorList>
            <person name="Zhang L."/>
            <person name="Huo Y."/>
        </authorList>
    </citation>
    <scope>NUCLEOTIDE SEQUENCE</scope>
    <source>
        <strain evidence="2">C1</strain>
    </source>
</reference>
<keyword evidence="3" id="KW-1185">Reference proteome</keyword>
<feature type="domain" description="Bacteriophage CI repressor N-terminal" evidence="1">
    <location>
        <begin position="12"/>
        <end position="73"/>
    </location>
</feature>
<proteinExistence type="predicted"/>
<dbReference type="Gene3D" id="1.10.260.40">
    <property type="entry name" value="lambda repressor-like DNA-binding domains"/>
    <property type="match status" value="1"/>
</dbReference>
<dbReference type="InterPro" id="IPR010744">
    <property type="entry name" value="Phage_CI_N"/>
</dbReference>
<accession>A0ABY5ITF7</accession>
<protein>
    <submittedName>
        <fullName evidence="2">Helix-turn-helix domain containing protein</fullName>
    </submittedName>
</protein>
<evidence type="ECO:0000313" key="2">
    <source>
        <dbReference type="EMBL" id="UUC44644.1"/>
    </source>
</evidence>
<name>A0ABY5ITF7_9FLAO</name>
<evidence type="ECO:0000259" key="1">
    <source>
        <dbReference type="Pfam" id="PF07022"/>
    </source>
</evidence>
<gene>
    <name evidence="2" type="ORF">NOX80_13510</name>
</gene>
<dbReference type="InterPro" id="IPR010982">
    <property type="entry name" value="Lambda_DNA-bd_dom_sf"/>
</dbReference>